<sequence>NNMAIAMAVLSFLGGVIPLVATLLKAFM</sequence>
<evidence type="ECO:0000256" key="1">
    <source>
        <dbReference type="SAM" id="Phobius"/>
    </source>
</evidence>
<keyword evidence="1" id="KW-0812">Transmembrane</keyword>
<keyword evidence="1" id="KW-0472">Membrane</keyword>
<organism evidence="2 3">
    <name type="scientific">Bacillus pseudomycoides</name>
    <dbReference type="NCBI Taxonomy" id="64104"/>
    <lineage>
        <taxon>Bacteria</taxon>
        <taxon>Bacillati</taxon>
        <taxon>Bacillota</taxon>
        <taxon>Bacilli</taxon>
        <taxon>Bacillales</taxon>
        <taxon>Bacillaceae</taxon>
        <taxon>Bacillus</taxon>
        <taxon>Bacillus cereus group</taxon>
    </lineage>
</organism>
<gene>
    <name evidence="2" type="ORF">COF81_28945</name>
</gene>
<dbReference type="AlphaFoldDB" id="A0ABD6SYH2"/>
<feature type="transmembrane region" description="Helical" evidence="1">
    <location>
        <begin position="6"/>
        <end position="27"/>
    </location>
</feature>
<evidence type="ECO:0000313" key="3">
    <source>
        <dbReference type="Proteomes" id="UP000221918"/>
    </source>
</evidence>
<feature type="non-terminal residue" evidence="2">
    <location>
        <position position="1"/>
    </location>
</feature>
<name>A0ABD6SYH2_9BACI</name>
<dbReference type="EMBL" id="NUTL01000201">
    <property type="protein sequence ID" value="PHE85715.1"/>
    <property type="molecule type" value="Genomic_DNA"/>
</dbReference>
<accession>A0ABD6SYH2</accession>
<evidence type="ECO:0000313" key="2">
    <source>
        <dbReference type="EMBL" id="PHE85715.1"/>
    </source>
</evidence>
<reference evidence="2 3" key="1">
    <citation type="submission" date="2017-09" db="EMBL/GenBank/DDBJ databases">
        <title>Large-scale bioinformatics analysis of Bacillus genomes uncovers conserved roles of natural products in bacterial physiology.</title>
        <authorList>
            <consortium name="Agbiome Team Llc"/>
            <person name="Bleich R.M."/>
            <person name="Grubbs K.J."/>
            <person name="Santa Maria K.C."/>
            <person name="Allen S.E."/>
            <person name="Farag S."/>
            <person name="Shank E.A."/>
            <person name="Bowers A."/>
        </authorList>
    </citation>
    <scope>NUCLEOTIDE SEQUENCE [LARGE SCALE GENOMIC DNA]</scope>
    <source>
        <strain evidence="2 3">AFS037265</strain>
    </source>
</reference>
<proteinExistence type="predicted"/>
<comment type="caution">
    <text evidence="2">The sequence shown here is derived from an EMBL/GenBank/DDBJ whole genome shotgun (WGS) entry which is preliminary data.</text>
</comment>
<dbReference type="Proteomes" id="UP000221918">
    <property type="component" value="Unassembled WGS sequence"/>
</dbReference>
<protein>
    <submittedName>
        <fullName evidence="2">Uncharacterized protein</fullName>
    </submittedName>
</protein>
<keyword evidence="1" id="KW-1133">Transmembrane helix</keyword>